<accession>A0A2K0A6V6</accession>
<sequence length="82" mass="9440">MGRRLKHVKENDLAHGELGNWLKNINLDRTQAHRFIKVSEEIKDVGTYQHLGLRALSEIANLPVPERTKIHITSNSKTKIPY</sequence>
<dbReference type="AlphaFoldDB" id="A0A2K0A6V6"/>
<dbReference type="EMBL" id="LORN02000015">
    <property type="protein sequence ID" value="PNN20752.1"/>
    <property type="molecule type" value="Genomic_DNA"/>
</dbReference>
<dbReference type="Proteomes" id="UP000053523">
    <property type="component" value="Unassembled WGS sequence"/>
</dbReference>
<evidence type="ECO:0000313" key="1">
    <source>
        <dbReference type="EMBL" id="PNN20752.1"/>
    </source>
</evidence>
<name>A0A2K0A6V6_STAHA</name>
<comment type="caution">
    <text evidence="1">The sequence shown here is derived from an EMBL/GenBank/DDBJ whole genome shotgun (WGS) entry which is preliminary data.</text>
</comment>
<reference evidence="1 2" key="1">
    <citation type="submission" date="2017-12" db="EMBL/GenBank/DDBJ databases">
        <title>FDA dAtabase for Regulatory Grade micrObial Sequences (FDA-ARGOS): Supporting development and validation of Infectious Disease Dx tests.</title>
        <authorList>
            <person name="Hoffmann M."/>
            <person name="Allard M."/>
            <person name="Evans P."/>
            <person name="Brown E."/>
            <person name="Tallon L."/>
            <person name="Sadzewicz L."/>
            <person name="Sengamalay N."/>
            <person name="Ott S."/>
            <person name="Godinez A."/>
            <person name="Nagaraj S."/>
            <person name="Vavikolanu K."/>
            <person name="Aluvathingal J."/>
            <person name="Nadendla S."/>
            <person name="Sichtig H."/>
        </authorList>
    </citation>
    <scope>NUCLEOTIDE SEQUENCE [LARGE SCALE GENOMIC DNA]</scope>
    <source>
        <strain evidence="1 2">FDAARGOS_148</strain>
    </source>
</reference>
<evidence type="ECO:0000313" key="2">
    <source>
        <dbReference type="Proteomes" id="UP000053523"/>
    </source>
</evidence>
<gene>
    <name evidence="1" type="ORF">AL503_008125</name>
</gene>
<protein>
    <submittedName>
        <fullName evidence="1">DUF3102 domain-containing protein</fullName>
    </submittedName>
</protein>
<proteinExistence type="predicted"/>
<organism evidence="1 2">
    <name type="scientific">Staphylococcus haemolyticus</name>
    <dbReference type="NCBI Taxonomy" id="1283"/>
    <lineage>
        <taxon>Bacteria</taxon>
        <taxon>Bacillati</taxon>
        <taxon>Bacillota</taxon>
        <taxon>Bacilli</taxon>
        <taxon>Bacillales</taxon>
        <taxon>Staphylococcaceae</taxon>
        <taxon>Staphylococcus</taxon>
    </lineage>
</organism>